<evidence type="ECO:0000256" key="1">
    <source>
        <dbReference type="ARBA" id="ARBA00004141"/>
    </source>
</evidence>
<keyword evidence="10" id="KW-1208">Phospholipid metabolism</keyword>
<evidence type="ECO:0000256" key="5">
    <source>
        <dbReference type="ARBA" id="ARBA00022692"/>
    </source>
</evidence>
<accession>A0A2A4YCY7</accession>
<dbReference type="AlphaFoldDB" id="A0A2A4YCY7"/>
<dbReference type="PANTHER" id="PTHR14269:SF11">
    <property type="entry name" value="CDP-DIACYLGLYCEROL--GLYCEROL-3-PHOSPHATE 3-PHOSPHATIDYLTRANSFERASE"/>
    <property type="match status" value="1"/>
</dbReference>
<dbReference type="InterPro" id="IPR050324">
    <property type="entry name" value="CDP-alcohol_PTase-I"/>
</dbReference>
<keyword evidence="4 11" id="KW-0808">Transferase</keyword>
<evidence type="ECO:0000313" key="13">
    <source>
        <dbReference type="EMBL" id="PCI92696.1"/>
    </source>
</evidence>
<evidence type="ECO:0000256" key="11">
    <source>
        <dbReference type="RuleBase" id="RU003750"/>
    </source>
</evidence>
<evidence type="ECO:0000256" key="3">
    <source>
        <dbReference type="ARBA" id="ARBA00022516"/>
    </source>
</evidence>
<comment type="similarity">
    <text evidence="2 11">Belongs to the CDP-alcohol phosphatidyltransferase class-I family.</text>
</comment>
<dbReference type="GO" id="GO:0008444">
    <property type="term" value="F:CDP-diacylglycerol-glycerol-3-phosphate 3-phosphatidyltransferase activity"/>
    <property type="evidence" value="ECO:0007669"/>
    <property type="project" value="InterPro"/>
</dbReference>
<dbReference type="GO" id="GO:0046474">
    <property type="term" value="P:glycerophospholipid biosynthetic process"/>
    <property type="evidence" value="ECO:0007669"/>
    <property type="project" value="TreeGrafter"/>
</dbReference>
<comment type="caution">
    <text evidence="13">The sequence shown here is derived from an EMBL/GenBank/DDBJ whole genome shotgun (WGS) entry which is preliminary data.</text>
</comment>
<keyword evidence="8 12" id="KW-0472">Membrane</keyword>
<dbReference type="Gene3D" id="1.20.120.1760">
    <property type="match status" value="1"/>
</dbReference>
<keyword evidence="3" id="KW-0444">Lipid biosynthesis</keyword>
<dbReference type="PANTHER" id="PTHR14269">
    <property type="entry name" value="CDP-DIACYLGLYCEROL--GLYCEROL-3-PHOSPHATE 3-PHOSPHATIDYLTRANSFERASE-RELATED"/>
    <property type="match status" value="1"/>
</dbReference>
<evidence type="ECO:0000313" key="14">
    <source>
        <dbReference type="Proteomes" id="UP000217838"/>
    </source>
</evidence>
<keyword evidence="7" id="KW-0443">Lipid metabolism</keyword>
<dbReference type="InterPro" id="IPR043130">
    <property type="entry name" value="CDP-OH_PTrfase_TM_dom"/>
</dbReference>
<dbReference type="InterPro" id="IPR004570">
    <property type="entry name" value="Phosphatidylglycerol_P_synth"/>
</dbReference>
<keyword evidence="5 12" id="KW-0812">Transmembrane</keyword>
<feature type="transmembrane region" description="Helical" evidence="12">
    <location>
        <begin position="143"/>
        <end position="162"/>
    </location>
</feature>
<dbReference type="InterPro" id="IPR048254">
    <property type="entry name" value="CDP_ALCOHOL_P_TRANSF_CS"/>
</dbReference>
<organism evidence="13 14">
    <name type="scientific">Aerophobetes bacterium</name>
    <dbReference type="NCBI Taxonomy" id="2030807"/>
    <lineage>
        <taxon>Bacteria</taxon>
        <taxon>Candidatus Aerophobota</taxon>
    </lineage>
</organism>
<dbReference type="EMBL" id="NVUU01000089">
    <property type="protein sequence ID" value="PCI92696.1"/>
    <property type="molecule type" value="Genomic_DNA"/>
</dbReference>
<evidence type="ECO:0000256" key="7">
    <source>
        <dbReference type="ARBA" id="ARBA00023098"/>
    </source>
</evidence>
<comment type="subcellular location">
    <subcellularLocation>
        <location evidence="1">Membrane</location>
        <topology evidence="1">Multi-pass membrane protein</topology>
    </subcellularLocation>
</comment>
<gene>
    <name evidence="13" type="ORF">COB11_06780</name>
</gene>
<proteinExistence type="inferred from homology"/>
<dbReference type="PIRSF" id="PIRSF000847">
    <property type="entry name" value="Phos_ph_gly_syn"/>
    <property type="match status" value="1"/>
</dbReference>
<evidence type="ECO:0000256" key="12">
    <source>
        <dbReference type="SAM" id="Phobius"/>
    </source>
</evidence>
<dbReference type="GO" id="GO:0016020">
    <property type="term" value="C:membrane"/>
    <property type="evidence" value="ECO:0007669"/>
    <property type="project" value="UniProtKB-SubCell"/>
</dbReference>
<evidence type="ECO:0000256" key="9">
    <source>
        <dbReference type="ARBA" id="ARBA00023209"/>
    </source>
</evidence>
<keyword evidence="9" id="KW-0594">Phospholipid biosynthesis</keyword>
<evidence type="ECO:0000256" key="10">
    <source>
        <dbReference type="ARBA" id="ARBA00023264"/>
    </source>
</evidence>
<keyword evidence="6 12" id="KW-1133">Transmembrane helix</keyword>
<reference evidence="14" key="1">
    <citation type="submission" date="2017-08" db="EMBL/GenBank/DDBJ databases">
        <title>A dynamic microbial community with high functional redundancy inhabits the cold, oxic subseafloor aquifer.</title>
        <authorList>
            <person name="Tully B.J."/>
            <person name="Wheat C.G."/>
            <person name="Glazer B.T."/>
            <person name="Huber J.A."/>
        </authorList>
    </citation>
    <scope>NUCLEOTIDE SEQUENCE [LARGE SCALE GENOMIC DNA]</scope>
</reference>
<protein>
    <submittedName>
        <fullName evidence="13">CDP-diacylglycerol--glycerol-3-phosphate 3-phosphatidyltransferase</fullName>
    </submittedName>
</protein>
<evidence type="ECO:0000256" key="4">
    <source>
        <dbReference type="ARBA" id="ARBA00022679"/>
    </source>
</evidence>
<dbReference type="Pfam" id="PF01066">
    <property type="entry name" value="CDP-OH_P_transf"/>
    <property type="match status" value="1"/>
</dbReference>
<dbReference type="Proteomes" id="UP000217838">
    <property type="component" value="Unassembled WGS sequence"/>
</dbReference>
<evidence type="ECO:0000256" key="8">
    <source>
        <dbReference type="ARBA" id="ARBA00023136"/>
    </source>
</evidence>
<evidence type="ECO:0000256" key="6">
    <source>
        <dbReference type="ARBA" id="ARBA00022989"/>
    </source>
</evidence>
<name>A0A2A4YCY7_UNCAE</name>
<feature type="transmembrane region" description="Helical" evidence="12">
    <location>
        <begin position="56"/>
        <end position="76"/>
    </location>
</feature>
<feature type="transmembrane region" description="Helical" evidence="12">
    <location>
        <begin position="115"/>
        <end position="137"/>
    </location>
</feature>
<feature type="transmembrane region" description="Helical" evidence="12">
    <location>
        <begin position="82"/>
        <end position="103"/>
    </location>
</feature>
<sequence length="170" mass="19446">MLNPANSLSLLRAPLALLFLSESVPIRTIAVLLAMITDCVDGYLARRYQYTSRIGAVLDPIMDKFFVFFVFSIFIYENTLLPSQAILMISRDIALCLFVLFLVARNDWKAYRCRAVRWGKITTAMQFSVIICLTLRVNLPKSLYWAFAAFGLLVLIELLVSYKKNFVKKT</sequence>
<dbReference type="InterPro" id="IPR000462">
    <property type="entry name" value="CDP-OH_P_trans"/>
</dbReference>
<dbReference type="PROSITE" id="PS00379">
    <property type="entry name" value="CDP_ALCOHOL_P_TRANSF"/>
    <property type="match status" value="1"/>
</dbReference>
<evidence type="ECO:0000256" key="2">
    <source>
        <dbReference type="ARBA" id="ARBA00010441"/>
    </source>
</evidence>